<dbReference type="InterPro" id="IPR000182">
    <property type="entry name" value="GNAT_dom"/>
</dbReference>
<sequence>MEHYVTGTLDDADGDLWALYENAFQDLRSQAVQRHLMTQAEFKELCLDHRVDKYVVRDEENDRLAALATLTNDLDAVHLISPEYFERKWPELYAAKRIWYVGFVAVEPEYQGSVAMSRLIEQLCEAVNAHDGVFVLDICSHRSRRLLAAGIERMAARHLPGLKRAQLDAQVYWGYEFPDTATA</sequence>
<evidence type="ECO:0000313" key="2">
    <source>
        <dbReference type="EMBL" id="MDP9827621.1"/>
    </source>
</evidence>
<dbReference type="SUPFAM" id="SSF55729">
    <property type="entry name" value="Acyl-CoA N-acyltransferases (Nat)"/>
    <property type="match status" value="1"/>
</dbReference>
<dbReference type="Gene3D" id="3.40.630.30">
    <property type="match status" value="1"/>
</dbReference>
<evidence type="ECO:0000259" key="1">
    <source>
        <dbReference type="Pfam" id="PF00583"/>
    </source>
</evidence>
<dbReference type="Pfam" id="PF00583">
    <property type="entry name" value="Acetyltransf_1"/>
    <property type="match status" value="1"/>
</dbReference>
<gene>
    <name evidence="2" type="ORF">J2S57_003370</name>
</gene>
<protein>
    <submittedName>
        <fullName evidence="2">GNAT superfamily N-acetyltransferase</fullName>
    </submittedName>
</protein>
<dbReference type="Proteomes" id="UP001235712">
    <property type="component" value="Unassembled WGS sequence"/>
</dbReference>
<dbReference type="InterPro" id="IPR016181">
    <property type="entry name" value="Acyl_CoA_acyltransferase"/>
</dbReference>
<proteinExistence type="predicted"/>
<dbReference type="EMBL" id="JAUSQZ010000001">
    <property type="protein sequence ID" value="MDP9827621.1"/>
    <property type="molecule type" value="Genomic_DNA"/>
</dbReference>
<keyword evidence="3" id="KW-1185">Reference proteome</keyword>
<feature type="domain" description="N-acetyltransferase" evidence="1">
    <location>
        <begin position="32"/>
        <end position="145"/>
    </location>
</feature>
<comment type="caution">
    <text evidence="2">The sequence shown here is derived from an EMBL/GenBank/DDBJ whole genome shotgun (WGS) entry which is preliminary data.</text>
</comment>
<organism evidence="2 3">
    <name type="scientific">Kineosporia succinea</name>
    <dbReference type="NCBI Taxonomy" id="84632"/>
    <lineage>
        <taxon>Bacteria</taxon>
        <taxon>Bacillati</taxon>
        <taxon>Actinomycetota</taxon>
        <taxon>Actinomycetes</taxon>
        <taxon>Kineosporiales</taxon>
        <taxon>Kineosporiaceae</taxon>
        <taxon>Kineosporia</taxon>
    </lineage>
</organism>
<dbReference type="RefSeq" id="WP_307243917.1">
    <property type="nucleotide sequence ID" value="NZ_JAUSQZ010000001.1"/>
</dbReference>
<name>A0ABT9P4J3_9ACTN</name>
<reference evidence="2 3" key="1">
    <citation type="submission" date="2023-07" db="EMBL/GenBank/DDBJ databases">
        <title>Sequencing the genomes of 1000 actinobacteria strains.</title>
        <authorList>
            <person name="Klenk H.-P."/>
        </authorList>
    </citation>
    <scope>NUCLEOTIDE SEQUENCE [LARGE SCALE GENOMIC DNA]</scope>
    <source>
        <strain evidence="2 3">DSM 44388</strain>
    </source>
</reference>
<accession>A0ABT9P4J3</accession>
<evidence type="ECO:0000313" key="3">
    <source>
        <dbReference type="Proteomes" id="UP001235712"/>
    </source>
</evidence>